<name>A0A8B6X7D4_9BURK</name>
<dbReference type="RefSeq" id="WP_034410944.1">
    <property type="nucleotide sequence ID" value="NZ_AXWS01000008.1"/>
</dbReference>
<dbReference type="GO" id="GO:0008199">
    <property type="term" value="F:ferric iron binding"/>
    <property type="evidence" value="ECO:0007669"/>
    <property type="project" value="InterPro"/>
</dbReference>
<dbReference type="InterPro" id="IPR008331">
    <property type="entry name" value="Ferritin_DPS_dom"/>
</dbReference>
<dbReference type="InterPro" id="IPR012347">
    <property type="entry name" value="Ferritin-like"/>
</dbReference>
<dbReference type="OrthoDB" id="9797687at2"/>
<dbReference type="Gene3D" id="1.20.1260.10">
    <property type="match status" value="1"/>
</dbReference>
<keyword evidence="4" id="KW-1185">Reference proteome</keyword>
<reference evidence="5" key="4">
    <citation type="journal article" date="2003" name="J. Mol. Biol.">
        <title>The multi-layered structure of Dps with a novel di-nuclear ferroxidase center.</title>
        <authorList>
            <person name="Ren B."/>
            <person name="Tibbelin G."/>
            <person name="Kajino T."/>
            <person name="Asami O."/>
            <person name="Ladenstein R."/>
        </authorList>
    </citation>
    <scope>NUCLEOTIDE SEQUENCE</scope>
</reference>
<reference evidence="5" key="5">
    <citation type="journal article" date="2003" name="J. Nutr.">
        <title>Ferritin: at the crossroads of iron and oxygen metabolism.</title>
        <authorList>
            <person name="Theil E.C."/>
        </authorList>
    </citation>
    <scope>NUCLEOTIDE SEQUENCE</scope>
</reference>
<evidence type="ECO:0000256" key="1">
    <source>
        <dbReference type="ARBA" id="ARBA00009497"/>
    </source>
</evidence>
<dbReference type="EC" id="1.16.-.-" evidence="5"/>
<evidence type="ECO:0000313" key="4">
    <source>
        <dbReference type="Proteomes" id="UP000675920"/>
    </source>
</evidence>
<dbReference type="PRINTS" id="PR01346">
    <property type="entry name" value="HELNAPAPROT"/>
</dbReference>
<proteinExistence type="inferred from homology"/>
<dbReference type="CDD" id="cd01043">
    <property type="entry name" value="DPS"/>
    <property type="match status" value="1"/>
</dbReference>
<accession>A0A8B6X7D4</accession>
<reference evidence="5" key="2">
    <citation type="journal article" date="1998" name="Met. Ions Biol. Syst.">
        <title>Structure-function relationships in the ferritins.</title>
        <authorList>
            <person name="Harrison P.M."/>
            <person name="Hempstead P.D."/>
            <person name="Artymiuk P.J."/>
            <person name="Andrews S.C."/>
        </authorList>
    </citation>
    <scope>NUCLEOTIDE SEQUENCE</scope>
</reference>
<reference evidence="5" key="6">
    <citation type="submission" date="2025-08" db="UniProtKB">
        <authorList>
            <consortium name="RefSeq"/>
        </authorList>
    </citation>
    <scope>IDENTIFICATION</scope>
</reference>
<protein>
    <submittedName>
        <fullName evidence="5">Dps family protein</fullName>
        <ecNumber evidence="5">1.16.-.-</ecNumber>
    </submittedName>
</protein>
<organism evidence="4 5">
    <name type="scientific">Derxia gummosa DSM 723</name>
    <dbReference type="NCBI Taxonomy" id="1121388"/>
    <lineage>
        <taxon>Bacteria</taxon>
        <taxon>Pseudomonadati</taxon>
        <taxon>Pseudomonadota</taxon>
        <taxon>Betaproteobacteria</taxon>
        <taxon>Burkholderiales</taxon>
        <taxon>Alcaligenaceae</taxon>
        <taxon>Derxia</taxon>
    </lineage>
</organism>
<reference evidence="5" key="3">
    <citation type="journal article" date="1998" name="Nat. Struct. Biol.">
        <title>The crystal structure of Dps, a ferritin homolog that binds and protects DNA.</title>
        <authorList>
            <person name="Grant R.A."/>
            <person name="Filman D.J."/>
            <person name="Finkel S.E."/>
            <person name="Kolter R."/>
            <person name="Hogle J.M."/>
        </authorList>
    </citation>
    <scope>NUCLEOTIDE SEQUENCE</scope>
</reference>
<dbReference type="Proteomes" id="UP000675920">
    <property type="component" value="Unplaced"/>
</dbReference>
<evidence type="ECO:0000313" key="5">
    <source>
        <dbReference type="RefSeq" id="WP_034410944.1"/>
    </source>
</evidence>
<reference evidence="5" key="1">
    <citation type="journal article" date="1995" name="Curr. Opin. Struct. Biol.">
        <title>Di-iron-carboxylate proteins.</title>
        <authorList>
            <person name="Nordlund P."/>
            <person name="Eklund H."/>
        </authorList>
    </citation>
    <scope>NUCLEOTIDE SEQUENCE</scope>
</reference>
<dbReference type="SUPFAM" id="SSF47240">
    <property type="entry name" value="Ferritin-like"/>
    <property type="match status" value="1"/>
</dbReference>
<dbReference type="InterPro" id="IPR002177">
    <property type="entry name" value="DPS_DNA-bd"/>
</dbReference>
<dbReference type="GO" id="GO:0016722">
    <property type="term" value="F:oxidoreductase activity, acting on metal ions"/>
    <property type="evidence" value="ECO:0007669"/>
    <property type="project" value="InterPro"/>
</dbReference>
<dbReference type="PIRSF" id="PIRSF005900">
    <property type="entry name" value="Dps"/>
    <property type="match status" value="1"/>
</dbReference>
<comment type="similarity">
    <text evidence="1 2">Belongs to the Dps family.</text>
</comment>
<evidence type="ECO:0000256" key="2">
    <source>
        <dbReference type="RuleBase" id="RU003875"/>
    </source>
</evidence>
<feature type="domain" description="Ferritin/DPS" evidence="3">
    <location>
        <begin position="26"/>
        <end position="165"/>
    </location>
</feature>
<dbReference type="AlphaFoldDB" id="A0A8B6X7D4"/>
<sequence length="165" mass="18514">MPDKTPTPDRAGISIGIPDAKRLKVIELLNTLLADEVLLYLKARNFHWNVQGMQFGQLHKFFEDIYEQLDETMDDVAERARALDGKAAGSAGEMLKLSRLKESPDTLDAIEMLRTLLADTEAVIKSLREDSEKAADLGDAGTEDFMVGIMEAHEKMAWMIRAHLR</sequence>
<dbReference type="PROSITE" id="PS00819">
    <property type="entry name" value="DPS_2"/>
    <property type="match status" value="1"/>
</dbReference>
<dbReference type="PANTHER" id="PTHR42932:SF1">
    <property type="entry name" value="GENERAL STRESS PROTEIN 20U"/>
    <property type="match status" value="1"/>
</dbReference>
<dbReference type="InterPro" id="IPR023188">
    <property type="entry name" value="DPS_DNA-bd_CS"/>
</dbReference>
<dbReference type="Pfam" id="PF00210">
    <property type="entry name" value="Ferritin"/>
    <property type="match status" value="1"/>
</dbReference>
<evidence type="ECO:0000259" key="3">
    <source>
        <dbReference type="Pfam" id="PF00210"/>
    </source>
</evidence>
<dbReference type="InterPro" id="IPR009078">
    <property type="entry name" value="Ferritin-like_SF"/>
</dbReference>
<dbReference type="PANTHER" id="PTHR42932">
    <property type="entry name" value="GENERAL STRESS PROTEIN 20U"/>
    <property type="match status" value="1"/>
</dbReference>
<dbReference type="PROSITE" id="PS00818">
    <property type="entry name" value="DPS_1"/>
    <property type="match status" value="1"/>
</dbReference>